<reference evidence="2 3" key="1">
    <citation type="submission" date="2018-05" db="EMBL/GenBank/DDBJ databases">
        <title>Draft genome sequence of Scytalidium lignicola DSM 105466, a ubiquitous saprotrophic fungus.</title>
        <authorList>
            <person name="Buettner E."/>
            <person name="Gebauer A.M."/>
            <person name="Hofrichter M."/>
            <person name="Liers C."/>
            <person name="Kellner H."/>
        </authorList>
    </citation>
    <scope>NUCLEOTIDE SEQUENCE [LARGE SCALE GENOMIC DNA]</scope>
    <source>
        <strain evidence="2 3">DSM 105466</strain>
    </source>
</reference>
<proteinExistence type="predicted"/>
<dbReference type="Gene3D" id="1.20.1290.10">
    <property type="entry name" value="AhpD-like"/>
    <property type="match status" value="1"/>
</dbReference>
<name>A0A3E2GWI8_SCYLI</name>
<dbReference type="GO" id="GO:0051920">
    <property type="term" value="F:peroxiredoxin activity"/>
    <property type="evidence" value="ECO:0007669"/>
    <property type="project" value="InterPro"/>
</dbReference>
<evidence type="ECO:0000313" key="3">
    <source>
        <dbReference type="Proteomes" id="UP000258309"/>
    </source>
</evidence>
<feature type="domain" description="Carboxymuconolactone decarboxylase-like" evidence="1">
    <location>
        <begin position="42"/>
        <end position="120"/>
    </location>
</feature>
<keyword evidence="3" id="KW-1185">Reference proteome</keyword>
<evidence type="ECO:0000313" key="2">
    <source>
        <dbReference type="EMBL" id="RFU25387.1"/>
    </source>
</evidence>
<feature type="non-terminal residue" evidence="2">
    <location>
        <position position="138"/>
    </location>
</feature>
<dbReference type="InterPro" id="IPR052512">
    <property type="entry name" value="4CMD/NDH-1_regulator"/>
</dbReference>
<dbReference type="PANTHER" id="PTHR33570">
    <property type="entry name" value="4-CARBOXYMUCONOLACTONE DECARBOXYLASE FAMILY PROTEIN"/>
    <property type="match status" value="1"/>
</dbReference>
<dbReference type="AlphaFoldDB" id="A0A3E2GWI8"/>
<accession>A0A3E2GWI8</accession>
<feature type="non-terminal residue" evidence="2">
    <location>
        <position position="1"/>
    </location>
</feature>
<dbReference type="InterPro" id="IPR029032">
    <property type="entry name" value="AhpD-like"/>
</dbReference>
<evidence type="ECO:0000259" key="1">
    <source>
        <dbReference type="Pfam" id="PF02627"/>
    </source>
</evidence>
<sequence>MASPSDSSPDFQKGIKIRREVLGDAYVDRQLAVGSDPFGKPIQEYVTEVCWGSWGRDGLTRKQRSLLNIAILMCLNRSPELAAHTRGAINNGLTEQEISEAIRHTMIYAGVPAGVDAFKTAGKVIKEMKENGEFPGSS</sequence>
<protein>
    <recommendedName>
        <fullName evidence="1">Carboxymuconolactone decarboxylase-like domain-containing protein</fullName>
    </recommendedName>
</protein>
<dbReference type="PANTHER" id="PTHR33570:SF2">
    <property type="entry name" value="CARBOXYMUCONOLACTONE DECARBOXYLASE-LIKE DOMAIN-CONTAINING PROTEIN"/>
    <property type="match status" value="1"/>
</dbReference>
<comment type="caution">
    <text evidence="2">The sequence shown here is derived from an EMBL/GenBank/DDBJ whole genome shotgun (WGS) entry which is preliminary data.</text>
</comment>
<gene>
    <name evidence="2" type="ORF">B7463_g10955</name>
</gene>
<dbReference type="Pfam" id="PF02627">
    <property type="entry name" value="CMD"/>
    <property type="match status" value="1"/>
</dbReference>
<organism evidence="2 3">
    <name type="scientific">Scytalidium lignicola</name>
    <name type="common">Hyphomycete</name>
    <dbReference type="NCBI Taxonomy" id="5539"/>
    <lineage>
        <taxon>Eukaryota</taxon>
        <taxon>Fungi</taxon>
        <taxon>Dikarya</taxon>
        <taxon>Ascomycota</taxon>
        <taxon>Pezizomycotina</taxon>
        <taxon>Leotiomycetes</taxon>
        <taxon>Leotiomycetes incertae sedis</taxon>
        <taxon>Scytalidium</taxon>
    </lineage>
</organism>
<dbReference type="OMA" id="LVTEMCW"/>
<dbReference type="OrthoDB" id="104509at2759"/>
<dbReference type="EMBL" id="NCSJ02000337">
    <property type="protein sequence ID" value="RFU25387.1"/>
    <property type="molecule type" value="Genomic_DNA"/>
</dbReference>
<dbReference type="Proteomes" id="UP000258309">
    <property type="component" value="Unassembled WGS sequence"/>
</dbReference>
<dbReference type="SUPFAM" id="SSF69118">
    <property type="entry name" value="AhpD-like"/>
    <property type="match status" value="1"/>
</dbReference>
<dbReference type="InterPro" id="IPR003779">
    <property type="entry name" value="CMD-like"/>
</dbReference>